<evidence type="ECO:0000256" key="6">
    <source>
        <dbReference type="ARBA" id="ARBA00022840"/>
    </source>
</evidence>
<dbReference type="GO" id="GO:0006310">
    <property type="term" value="P:DNA recombination"/>
    <property type="evidence" value="ECO:0007669"/>
    <property type="project" value="InterPro"/>
</dbReference>
<dbReference type="OrthoDB" id="9806954at2"/>
<evidence type="ECO:0000256" key="9">
    <source>
        <dbReference type="PIRNR" id="PIRNR003128"/>
    </source>
</evidence>
<reference evidence="12 13" key="1">
    <citation type="journal article" date="2013" name="Front. Microbiol.">
        <title>The genome of Nitrospina gracilis illuminates the metabolism and evolution of the major marine nitrite oxidizer.</title>
        <authorList>
            <person name="Luecker S."/>
            <person name="Nowka B."/>
            <person name="Rattei T."/>
            <person name="Spieck E."/>
            <person name="and Daims H."/>
        </authorList>
    </citation>
    <scope>NUCLEOTIDE SEQUENCE [LARGE SCALE GENOMIC DNA]</scope>
    <source>
        <strain evidence="12 13">3/211</strain>
    </source>
</reference>
<dbReference type="FunFam" id="3.40.50.300:FF:000319">
    <property type="entry name" value="DNA repair protein RecN"/>
    <property type="match status" value="1"/>
</dbReference>
<comment type="similarity">
    <text evidence="2 9">Belongs to the RecN family.</text>
</comment>
<comment type="function">
    <text evidence="1 9">May be involved in recombinational repair of damaged DNA.</text>
</comment>
<dbReference type="PIRSF" id="PIRSF003128">
    <property type="entry name" value="RecN"/>
    <property type="match status" value="1"/>
</dbReference>
<protein>
    <recommendedName>
        <fullName evidence="3 9">DNA repair protein RecN</fullName>
    </recommendedName>
    <alternativeName>
        <fullName evidence="8 9">Recombination protein N</fullName>
    </alternativeName>
</protein>
<feature type="coiled-coil region" evidence="10">
    <location>
        <begin position="297"/>
        <end position="380"/>
    </location>
</feature>
<keyword evidence="7 9" id="KW-0234">DNA repair</keyword>
<evidence type="ECO:0000313" key="12">
    <source>
        <dbReference type="EMBL" id="CCQ90104.1"/>
    </source>
</evidence>
<dbReference type="GO" id="GO:0006281">
    <property type="term" value="P:DNA repair"/>
    <property type="evidence" value="ECO:0007669"/>
    <property type="project" value="UniProtKB-KW"/>
</dbReference>
<feature type="coiled-coil region" evidence="10">
    <location>
        <begin position="167"/>
        <end position="237"/>
    </location>
</feature>
<dbReference type="PANTHER" id="PTHR11059">
    <property type="entry name" value="DNA REPAIR PROTEIN RECN"/>
    <property type="match status" value="1"/>
</dbReference>
<dbReference type="GO" id="GO:0043590">
    <property type="term" value="C:bacterial nucleoid"/>
    <property type="evidence" value="ECO:0007669"/>
    <property type="project" value="TreeGrafter"/>
</dbReference>
<dbReference type="FunFam" id="3.40.50.300:FF:000356">
    <property type="entry name" value="DNA repair protein RecN"/>
    <property type="match status" value="1"/>
</dbReference>
<dbReference type="GO" id="GO:0005524">
    <property type="term" value="F:ATP binding"/>
    <property type="evidence" value="ECO:0007669"/>
    <property type="project" value="UniProtKB-KW"/>
</dbReference>
<accession>M1YX92</accession>
<keyword evidence="13" id="KW-1185">Reference proteome</keyword>
<dbReference type="STRING" id="1266370.NITGR_250017"/>
<evidence type="ECO:0000259" key="11">
    <source>
        <dbReference type="Pfam" id="PF02463"/>
    </source>
</evidence>
<dbReference type="PANTHER" id="PTHR11059:SF0">
    <property type="entry name" value="DNA REPAIR PROTEIN RECN"/>
    <property type="match status" value="1"/>
</dbReference>
<dbReference type="FunCoup" id="M1YX92">
    <property type="interactions" value="401"/>
</dbReference>
<dbReference type="InterPro" id="IPR003395">
    <property type="entry name" value="RecF/RecN/SMC_N"/>
</dbReference>
<evidence type="ECO:0000256" key="5">
    <source>
        <dbReference type="ARBA" id="ARBA00022763"/>
    </source>
</evidence>
<keyword evidence="4" id="KW-0547">Nucleotide-binding</keyword>
<organism evidence="12 13">
    <name type="scientific">Nitrospina gracilis (strain 3/211)</name>
    <dbReference type="NCBI Taxonomy" id="1266370"/>
    <lineage>
        <taxon>Bacteria</taxon>
        <taxon>Pseudomonadati</taxon>
        <taxon>Nitrospinota/Tectimicrobiota group</taxon>
        <taxon>Nitrospinota</taxon>
        <taxon>Nitrospinia</taxon>
        <taxon>Nitrospinales</taxon>
        <taxon>Nitrospinaceae</taxon>
        <taxon>Nitrospina</taxon>
    </lineage>
</organism>
<evidence type="ECO:0000256" key="2">
    <source>
        <dbReference type="ARBA" id="ARBA00009441"/>
    </source>
</evidence>
<dbReference type="Pfam" id="PF02463">
    <property type="entry name" value="SMC_N"/>
    <property type="match status" value="1"/>
</dbReference>
<comment type="caution">
    <text evidence="12">The sequence shown here is derived from an EMBL/GenBank/DDBJ whole genome shotgun (WGS) entry which is preliminary data.</text>
</comment>
<feature type="domain" description="RecF/RecN/SMC N-terminal" evidence="11">
    <location>
        <begin position="1"/>
        <end position="519"/>
    </location>
</feature>
<dbReference type="InParanoid" id="M1YX92"/>
<dbReference type="CDD" id="cd03241">
    <property type="entry name" value="ABC_RecN"/>
    <property type="match status" value="2"/>
</dbReference>
<dbReference type="Gene3D" id="3.40.50.300">
    <property type="entry name" value="P-loop containing nucleotide triphosphate hydrolases"/>
    <property type="match status" value="2"/>
</dbReference>
<evidence type="ECO:0000256" key="4">
    <source>
        <dbReference type="ARBA" id="ARBA00022741"/>
    </source>
</evidence>
<sequence>MLQELRITNFAIIDNLTVTFGPGLNILTGETGAGKSIIIDALNLILGGRADTDSIRSSESSATVEAVLAVDDPATLDAIRELGIEVEDNEVLIKRLITLEGKNRTYLNNSPLTVSALATVGQRLVDIHGQHDHQSLLHAEHHVGLLDRYGKLGKEKSAYQEAWSAYRKKVEQLNHLLNHQSDRLQRQDLLQFQVKEIDDAALSVGEDEELRAEKHKLNHAEKLNAALEQVLAMLSDSDGSVMDLLGRIDRELGKLPEIDPALEPQAVRAGNAFIEAQELEAELRDYVKRIDFSPSRLEEIEDRLAEINGLKRKYGNDIAVILEHRRKIGEELESLSLGEEAVDGLKKEIAEHQKDVAKLAVDLAKKREQAADTLQKAVEKELKDLSMKHVRFGVRFDYEPDADGFTTYNKKTVKAHADGIGSVEFLFSPNLGEALKPLARIASGGELSRVMLALKSILNEQDDIPILVFDEVDAGIGGKVAEKVGVKLKKIAATKQVFCITHLPQIAGMATAHFRVHKSVAGKRTRSTITELSYDERVEEIARMSGGETITDATLQYAREMIQSAPTGKSRAS</sequence>
<dbReference type="InterPro" id="IPR027417">
    <property type="entry name" value="P-loop_NTPase"/>
</dbReference>
<dbReference type="SUPFAM" id="SSF52540">
    <property type="entry name" value="P-loop containing nucleoside triphosphate hydrolases"/>
    <property type="match status" value="1"/>
</dbReference>
<proteinExistence type="inferred from homology"/>
<evidence type="ECO:0000313" key="13">
    <source>
        <dbReference type="Proteomes" id="UP000011704"/>
    </source>
</evidence>
<dbReference type="Proteomes" id="UP000011704">
    <property type="component" value="Unassembled WGS sequence"/>
</dbReference>
<dbReference type="GO" id="GO:0009432">
    <property type="term" value="P:SOS response"/>
    <property type="evidence" value="ECO:0007669"/>
    <property type="project" value="TreeGrafter"/>
</dbReference>
<dbReference type="NCBIfam" id="TIGR00634">
    <property type="entry name" value="recN"/>
    <property type="match status" value="1"/>
</dbReference>
<evidence type="ECO:0000256" key="10">
    <source>
        <dbReference type="SAM" id="Coils"/>
    </source>
</evidence>
<evidence type="ECO:0000256" key="1">
    <source>
        <dbReference type="ARBA" id="ARBA00003618"/>
    </source>
</evidence>
<dbReference type="AlphaFoldDB" id="M1YX92"/>
<evidence type="ECO:0000256" key="8">
    <source>
        <dbReference type="ARBA" id="ARBA00033408"/>
    </source>
</evidence>
<name>M1YX92_NITG3</name>
<dbReference type="EMBL" id="CAQJ01000028">
    <property type="protein sequence ID" value="CCQ90104.1"/>
    <property type="molecule type" value="Genomic_DNA"/>
</dbReference>
<dbReference type="HOGENOM" id="CLU_018297_3_1_0"/>
<gene>
    <name evidence="12" type="ORF">NITGR_250017</name>
</gene>
<keyword evidence="6" id="KW-0067">ATP-binding</keyword>
<keyword evidence="10" id="KW-0175">Coiled coil</keyword>
<evidence type="ECO:0000256" key="7">
    <source>
        <dbReference type="ARBA" id="ARBA00023204"/>
    </source>
</evidence>
<evidence type="ECO:0000256" key="3">
    <source>
        <dbReference type="ARBA" id="ARBA00021315"/>
    </source>
</evidence>
<dbReference type="InterPro" id="IPR004604">
    <property type="entry name" value="DNA_recomb/repair_RecN"/>
</dbReference>
<keyword evidence="5 9" id="KW-0227">DNA damage</keyword>
<dbReference type="NCBIfam" id="NF008121">
    <property type="entry name" value="PRK10869.1"/>
    <property type="match status" value="1"/>
</dbReference>
<dbReference type="RefSeq" id="WP_005007280.1">
    <property type="nucleotide sequence ID" value="NZ_HG422173.1"/>
</dbReference>